<organism evidence="1 2">
    <name type="scientific">Rattus norvegicus</name>
    <name type="common">Rat</name>
    <dbReference type="NCBI Taxonomy" id="10116"/>
    <lineage>
        <taxon>Eukaryota</taxon>
        <taxon>Metazoa</taxon>
        <taxon>Chordata</taxon>
        <taxon>Craniata</taxon>
        <taxon>Vertebrata</taxon>
        <taxon>Euteleostomi</taxon>
        <taxon>Mammalia</taxon>
        <taxon>Eutheria</taxon>
        <taxon>Euarchontoglires</taxon>
        <taxon>Glires</taxon>
        <taxon>Rodentia</taxon>
        <taxon>Myomorpha</taxon>
        <taxon>Muroidea</taxon>
        <taxon>Muridae</taxon>
        <taxon>Murinae</taxon>
        <taxon>Rattus</taxon>
    </lineage>
</organism>
<gene>
    <name evidence="1" type="ORF">rCG_36586</name>
</gene>
<reference evidence="1 2" key="1">
    <citation type="submission" date="2005-09" db="EMBL/GenBank/DDBJ databases">
        <authorList>
            <person name="Mural R.J."/>
            <person name="Li P.W."/>
            <person name="Adams M.D."/>
            <person name="Amanatides P.G."/>
            <person name="Baden-Tillson H."/>
            <person name="Barnstead M."/>
            <person name="Chin S.H."/>
            <person name="Dew I."/>
            <person name="Evans C.A."/>
            <person name="Ferriera S."/>
            <person name="Flanigan M."/>
            <person name="Fosler C."/>
            <person name="Glodek A."/>
            <person name="Gu Z."/>
            <person name="Holt R.A."/>
            <person name="Jennings D."/>
            <person name="Kraft C.L."/>
            <person name="Lu F."/>
            <person name="Nguyen T."/>
            <person name="Nusskern D.R."/>
            <person name="Pfannkoch C.M."/>
            <person name="Sitter C."/>
            <person name="Sutton G.G."/>
            <person name="Venter J.C."/>
            <person name="Wang Z."/>
            <person name="Woodage T."/>
            <person name="Zheng X.H."/>
            <person name="Zhong F."/>
        </authorList>
    </citation>
    <scope>NUCLEOTIDE SEQUENCE [LARGE SCALE GENOMIC DNA]</scope>
    <source>
        <strain>BN</strain>
        <strain evidence="2">Sprague-Dawley</strain>
    </source>
</reference>
<sequence length="64" mass="6513">MGSPPGPGGHKENKCSGLECALPGLSSGATWGHVLRFLWSAHAPKPSGTSCEGGSVSFLMCIMP</sequence>
<dbReference type="EMBL" id="CH473999">
    <property type="protein sequence ID" value="EDL77983.1"/>
    <property type="molecule type" value="Genomic_DNA"/>
</dbReference>
<evidence type="ECO:0000313" key="1">
    <source>
        <dbReference type="EMBL" id="EDL77983.1"/>
    </source>
</evidence>
<proteinExistence type="predicted"/>
<dbReference type="AlphaFoldDB" id="A6JSC4"/>
<name>A6JSC4_RAT</name>
<accession>A6JSC4</accession>
<dbReference type="Proteomes" id="UP000234681">
    <property type="component" value="Chromosome 11"/>
</dbReference>
<evidence type="ECO:0000313" key="2">
    <source>
        <dbReference type="Proteomes" id="UP000234681"/>
    </source>
</evidence>
<protein>
    <submittedName>
        <fullName evidence="1">RCG36586</fullName>
    </submittedName>
</protein>